<dbReference type="PANTHER" id="PTHR30383">
    <property type="entry name" value="THIOESTERASE 1/PROTEASE 1/LYSOPHOSPHOLIPASE L1"/>
    <property type="match status" value="1"/>
</dbReference>
<dbReference type="GO" id="GO:0006629">
    <property type="term" value="P:lipid metabolic process"/>
    <property type="evidence" value="ECO:0007669"/>
    <property type="project" value="InterPro"/>
</dbReference>
<protein>
    <submittedName>
        <fullName evidence="3">Acyl-CoA thioesterase</fullName>
    </submittedName>
</protein>
<reference evidence="3 4" key="1">
    <citation type="submission" date="2014-11" db="EMBL/GenBank/DDBJ databases">
        <title>Genomics and ecophysiology of heterotrophic nitrogen fixing bacteria isolated from estuarine surface water.</title>
        <authorList>
            <person name="Bentzon-Tilia M."/>
            <person name="Severin I."/>
            <person name="Hansen L.H."/>
            <person name="Riemann L."/>
        </authorList>
    </citation>
    <scope>NUCLEOTIDE SEQUENCE [LARGE SCALE GENOMIC DNA]</scope>
    <source>
        <strain evidence="3 4">BAL398</strain>
    </source>
</reference>
<feature type="domain" description="SGNH hydrolase-type esterase" evidence="2">
    <location>
        <begin position="31"/>
        <end position="190"/>
    </location>
</feature>
<name>A0A0D7EX56_RHOPL</name>
<dbReference type="InterPro" id="IPR008265">
    <property type="entry name" value="Lipase_GDSL_AS"/>
</dbReference>
<organism evidence="3 4">
    <name type="scientific">Rhodopseudomonas palustris</name>
    <dbReference type="NCBI Taxonomy" id="1076"/>
    <lineage>
        <taxon>Bacteria</taxon>
        <taxon>Pseudomonadati</taxon>
        <taxon>Pseudomonadota</taxon>
        <taxon>Alphaproteobacteria</taxon>
        <taxon>Hyphomicrobiales</taxon>
        <taxon>Nitrobacteraceae</taxon>
        <taxon>Rhodopseudomonas</taxon>
    </lineage>
</organism>
<evidence type="ECO:0000313" key="3">
    <source>
        <dbReference type="EMBL" id="KIZ45140.1"/>
    </source>
</evidence>
<gene>
    <name evidence="3" type="ORF">OO17_08375</name>
</gene>
<keyword evidence="1" id="KW-0732">Signal</keyword>
<dbReference type="PANTHER" id="PTHR30383:SF24">
    <property type="entry name" value="THIOESTERASE 1_PROTEASE 1_LYSOPHOSPHOLIPASE L1"/>
    <property type="match status" value="1"/>
</dbReference>
<dbReference type="Gene3D" id="3.40.50.1110">
    <property type="entry name" value="SGNH hydrolase"/>
    <property type="match status" value="1"/>
</dbReference>
<evidence type="ECO:0000259" key="2">
    <source>
        <dbReference type="Pfam" id="PF13472"/>
    </source>
</evidence>
<proteinExistence type="predicted"/>
<dbReference type="EMBL" id="JXXE01000161">
    <property type="protein sequence ID" value="KIZ45140.1"/>
    <property type="molecule type" value="Genomic_DNA"/>
</dbReference>
<dbReference type="InterPro" id="IPR036514">
    <property type="entry name" value="SGNH_hydro_sf"/>
</dbReference>
<dbReference type="GO" id="GO:0004622">
    <property type="term" value="F:phosphatidylcholine lysophospholipase activity"/>
    <property type="evidence" value="ECO:0007669"/>
    <property type="project" value="TreeGrafter"/>
</dbReference>
<sequence>MLALCVAALAMSAPASAETAALATKPIKIVVLGDSLSAGYGLPAEAAFPTRLQQALKAKGIATDMVNAGVSGDTASGGLGRLDWSVPPDTEAVILELGANDALRGTDPKVTRAALDDIIKRLQARKIKVLLCGMLAPPNYGADYAARFNSIYPDLAKAHGVPLYPFFLDGVATIAKLNQADGMHPTAAGVDIVVNNILPTVEAFLGSVAEHRS</sequence>
<dbReference type="InterPro" id="IPR051532">
    <property type="entry name" value="Ester_Hydrolysis_Enzymes"/>
</dbReference>
<evidence type="ECO:0000313" key="4">
    <source>
        <dbReference type="Proteomes" id="UP000032515"/>
    </source>
</evidence>
<dbReference type="Pfam" id="PF13472">
    <property type="entry name" value="Lipase_GDSL_2"/>
    <property type="match status" value="1"/>
</dbReference>
<dbReference type="CDD" id="cd01822">
    <property type="entry name" value="Lysophospholipase_L1_like"/>
    <property type="match status" value="1"/>
</dbReference>
<dbReference type="PATRIC" id="fig|1076.23.peg.965"/>
<evidence type="ECO:0000256" key="1">
    <source>
        <dbReference type="SAM" id="SignalP"/>
    </source>
</evidence>
<comment type="caution">
    <text evidence="3">The sequence shown here is derived from an EMBL/GenBank/DDBJ whole genome shotgun (WGS) entry which is preliminary data.</text>
</comment>
<accession>A0A0D7EX56</accession>
<dbReference type="SUPFAM" id="SSF52266">
    <property type="entry name" value="SGNH hydrolase"/>
    <property type="match status" value="1"/>
</dbReference>
<dbReference type="PROSITE" id="PS01098">
    <property type="entry name" value="LIPASE_GDSL_SER"/>
    <property type="match status" value="1"/>
</dbReference>
<dbReference type="InterPro" id="IPR013830">
    <property type="entry name" value="SGNH_hydro"/>
</dbReference>
<dbReference type="Proteomes" id="UP000032515">
    <property type="component" value="Unassembled WGS sequence"/>
</dbReference>
<feature type="signal peptide" evidence="1">
    <location>
        <begin position="1"/>
        <end position="17"/>
    </location>
</feature>
<feature type="chain" id="PRO_5002320073" evidence="1">
    <location>
        <begin position="18"/>
        <end position="213"/>
    </location>
</feature>
<dbReference type="AlphaFoldDB" id="A0A0D7EX56"/>